<keyword evidence="3" id="KW-1185">Reference proteome</keyword>
<gene>
    <name evidence="2" type="ORF">SAMN04488506_0405</name>
</gene>
<reference evidence="2 3" key="1">
    <citation type="submission" date="2016-10" db="EMBL/GenBank/DDBJ databases">
        <authorList>
            <person name="de Groot N.N."/>
        </authorList>
    </citation>
    <scope>NUCLEOTIDE SEQUENCE [LARGE SCALE GENOMIC DNA]</scope>
    <source>
        <strain evidence="2 3">DSM 20581</strain>
    </source>
</reference>
<dbReference type="RefSeq" id="WP_092479473.1">
    <property type="nucleotide sequence ID" value="NZ_FOXW01000001.1"/>
</dbReference>
<evidence type="ECO:0000313" key="3">
    <source>
        <dbReference type="Proteomes" id="UP000199136"/>
    </source>
</evidence>
<dbReference type="Gene3D" id="3.40.50.300">
    <property type="entry name" value="P-loop containing nucleotide triphosphate hydrolases"/>
    <property type="match status" value="2"/>
</dbReference>
<dbReference type="Proteomes" id="UP000199136">
    <property type="component" value="Unassembled WGS sequence"/>
</dbReference>
<dbReference type="EMBL" id="FOXW01000001">
    <property type="protein sequence ID" value="SFQ03510.1"/>
    <property type="molecule type" value="Genomic_DNA"/>
</dbReference>
<dbReference type="InterPro" id="IPR022488">
    <property type="entry name" value="PPK2-related"/>
</dbReference>
<accession>A0A1I5V7U4</accession>
<proteinExistence type="predicted"/>
<keyword evidence="2" id="KW-0808">Transferase</keyword>
<sequence length="488" mass="57670">MLKDFDFNETRNPYAGFKRKELGERLARAQRLIKNLNIPVLIIVDGWESSGKGYVIKDLVRELNPKSYKVSVFETPTAEEEARPFLWRFWEKIPSKGNMAIFDRSFYFNLLNDLSIENGELQQGIEDISIIEKQLLDDNVIIIKFFLHQKEKTQQGRIDTLKNDVDKAFMVGERDEEQYKHYADYLEHFDEILEKSDFPFSKWHIVSTEEKKAASEKILGMSIDLIYEGIDRILGQKNGGIRYARNYIPSQKPLEKIDLGLTLTEEEYDKRKDALQLEAQRIAFQLYTKGIPTVLVFEGVDAAGKGGAIERLTREMDPRGYEVITTSAPNELEQQYHYLWRFYRNFPKKGDIKIFDRSWYGRVLVERVEGFATEKEWERAYEEINQMEAQLTKFGTLVIKFFLYIDKEEQLKRFKDRENEPDKVYKLTDEDWRNREKWDEYIDAMNEMLDRTSTPQAPWNIVSGMDKKYARINVLETFIEQATKKLNE</sequence>
<evidence type="ECO:0000313" key="2">
    <source>
        <dbReference type="EMBL" id="SFQ03510.1"/>
    </source>
</evidence>
<dbReference type="Pfam" id="PF03976">
    <property type="entry name" value="PPK2"/>
    <property type="match status" value="2"/>
</dbReference>
<name>A0A1I5V7U4_9LACT</name>
<protein>
    <submittedName>
        <fullName evidence="2">Polyphosphate:AMP phosphotransferase</fullName>
    </submittedName>
</protein>
<feature type="domain" description="Polyphosphate kinase-2-related" evidence="1">
    <location>
        <begin position="20"/>
        <end position="219"/>
    </location>
</feature>
<dbReference type="SUPFAM" id="SSF52540">
    <property type="entry name" value="P-loop containing nucleoside triphosphate hydrolases"/>
    <property type="match status" value="2"/>
</dbReference>
<evidence type="ECO:0000259" key="1">
    <source>
        <dbReference type="Pfam" id="PF03976"/>
    </source>
</evidence>
<dbReference type="GO" id="GO:0016740">
    <property type="term" value="F:transferase activity"/>
    <property type="evidence" value="ECO:0007669"/>
    <property type="project" value="UniProtKB-KW"/>
</dbReference>
<feature type="domain" description="Polyphosphate kinase-2-related" evidence="1">
    <location>
        <begin position="263"/>
        <end position="484"/>
    </location>
</feature>
<dbReference type="STRING" id="82801.SAMN04488506_0405"/>
<dbReference type="PANTHER" id="PTHR34383">
    <property type="entry name" value="POLYPHOSPHATE:AMP PHOSPHOTRANSFERASE-RELATED"/>
    <property type="match status" value="1"/>
</dbReference>
<dbReference type="OrthoDB" id="9775224at2"/>
<dbReference type="InterPro" id="IPR027417">
    <property type="entry name" value="P-loop_NTPase"/>
</dbReference>
<dbReference type="PANTHER" id="PTHR34383:SF3">
    <property type="entry name" value="POLYPHOSPHATE:AMP PHOSPHOTRANSFERASE"/>
    <property type="match status" value="1"/>
</dbReference>
<dbReference type="AlphaFoldDB" id="A0A1I5V7U4"/>
<organism evidence="2 3">
    <name type="scientific">Desemzia incerta</name>
    <dbReference type="NCBI Taxonomy" id="82801"/>
    <lineage>
        <taxon>Bacteria</taxon>
        <taxon>Bacillati</taxon>
        <taxon>Bacillota</taxon>
        <taxon>Bacilli</taxon>
        <taxon>Lactobacillales</taxon>
        <taxon>Carnobacteriaceae</taxon>
        <taxon>Desemzia</taxon>
    </lineage>
</organism>